<evidence type="ECO:0000259" key="11">
    <source>
        <dbReference type="Pfam" id="PF00728"/>
    </source>
</evidence>
<keyword evidence="5" id="KW-0378">Hydrolase</keyword>
<keyword evidence="6" id="KW-0325">Glycoprotein</keyword>
<dbReference type="InterPro" id="IPR029019">
    <property type="entry name" value="HEX_eukaryotic_N"/>
</dbReference>
<dbReference type="Pfam" id="PF00728">
    <property type="entry name" value="Glyco_hydro_20"/>
    <property type="match status" value="1"/>
</dbReference>
<keyword evidence="4" id="KW-0732">Signal</keyword>
<evidence type="ECO:0000256" key="6">
    <source>
        <dbReference type="ARBA" id="ARBA00023180"/>
    </source>
</evidence>
<comment type="similarity">
    <text evidence="2">Belongs to the glycosyl hydrolase 20 family.</text>
</comment>
<evidence type="ECO:0000313" key="14">
    <source>
        <dbReference type="Proteomes" id="UP000198287"/>
    </source>
</evidence>
<evidence type="ECO:0000256" key="10">
    <source>
        <dbReference type="SAM" id="Phobius"/>
    </source>
</evidence>
<dbReference type="EC" id="3.2.1.52" evidence="3"/>
<evidence type="ECO:0000256" key="5">
    <source>
        <dbReference type="ARBA" id="ARBA00022801"/>
    </source>
</evidence>
<feature type="region of interest" description="Disordered" evidence="9">
    <location>
        <begin position="114"/>
        <end position="134"/>
    </location>
</feature>
<feature type="domain" description="Glycoside hydrolase family 20 catalytic" evidence="11">
    <location>
        <begin position="338"/>
        <end position="685"/>
    </location>
</feature>
<evidence type="ECO:0000313" key="13">
    <source>
        <dbReference type="EMBL" id="OXA58049.1"/>
    </source>
</evidence>
<evidence type="ECO:0000256" key="4">
    <source>
        <dbReference type="ARBA" id="ARBA00022729"/>
    </source>
</evidence>
<evidence type="ECO:0000256" key="8">
    <source>
        <dbReference type="PIRSR" id="PIRSR625705-1"/>
    </source>
</evidence>
<comment type="caution">
    <text evidence="13">The sequence shown here is derived from an EMBL/GenBank/DDBJ whole genome shotgun (WGS) entry which is preliminary data.</text>
</comment>
<keyword evidence="10" id="KW-1133">Transmembrane helix</keyword>
<dbReference type="SUPFAM" id="SSF55545">
    <property type="entry name" value="beta-N-acetylhexosaminidase-like domain"/>
    <property type="match status" value="1"/>
</dbReference>
<keyword evidence="10" id="KW-0812">Transmembrane</keyword>
<dbReference type="SUPFAM" id="SSF51445">
    <property type="entry name" value="(Trans)glycosidases"/>
    <property type="match status" value="1"/>
</dbReference>
<keyword evidence="7" id="KW-0326">Glycosidase</keyword>
<accession>A0A226EKR8</accession>
<dbReference type="GO" id="GO:0030203">
    <property type="term" value="P:glycosaminoglycan metabolic process"/>
    <property type="evidence" value="ECO:0007669"/>
    <property type="project" value="TreeGrafter"/>
</dbReference>
<dbReference type="STRING" id="158441.A0A226EKR8"/>
<feature type="active site" description="Proton donor" evidence="8">
    <location>
        <position position="502"/>
    </location>
</feature>
<protein>
    <recommendedName>
        <fullName evidence="3">beta-N-acetylhexosaminidase</fullName>
        <ecNumber evidence="3">3.2.1.52</ecNumber>
    </recommendedName>
</protein>
<gene>
    <name evidence="13" type="ORF">Fcan01_07107</name>
</gene>
<dbReference type="EMBL" id="LNIX01000003">
    <property type="protein sequence ID" value="OXA58049.1"/>
    <property type="molecule type" value="Genomic_DNA"/>
</dbReference>
<keyword evidence="14" id="KW-1185">Reference proteome</keyword>
<proteinExistence type="inferred from homology"/>
<dbReference type="Gene3D" id="3.30.379.10">
    <property type="entry name" value="Chitobiase/beta-hexosaminidase domain 2-like"/>
    <property type="match status" value="1"/>
</dbReference>
<comment type="catalytic activity">
    <reaction evidence="1">
        <text>Hydrolysis of terminal non-reducing N-acetyl-D-hexosamine residues in N-acetyl-beta-D-hexosaminides.</text>
        <dbReference type="EC" id="3.2.1.52"/>
    </reaction>
</comment>
<feature type="domain" description="Beta-hexosaminidase eukaryotic type N-terminal" evidence="12">
    <location>
        <begin position="181"/>
        <end position="314"/>
    </location>
</feature>
<organism evidence="13 14">
    <name type="scientific">Folsomia candida</name>
    <name type="common">Springtail</name>
    <dbReference type="NCBI Taxonomy" id="158441"/>
    <lineage>
        <taxon>Eukaryota</taxon>
        <taxon>Metazoa</taxon>
        <taxon>Ecdysozoa</taxon>
        <taxon>Arthropoda</taxon>
        <taxon>Hexapoda</taxon>
        <taxon>Collembola</taxon>
        <taxon>Entomobryomorpha</taxon>
        <taxon>Isotomoidea</taxon>
        <taxon>Isotomidae</taxon>
        <taxon>Proisotominae</taxon>
        <taxon>Folsomia</taxon>
    </lineage>
</organism>
<dbReference type="GO" id="GO:0005975">
    <property type="term" value="P:carbohydrate metabolic process"/>
    <property type="evidence" value="ECO:0007669"/>
    <property type="project" value="InterPro"/>
</dbReference>
<dbReference type="FunFam" id="3.20.20.80:FF:000063">
    <property type="entry name" value="Beta-hexosaminidase"/>
    <property type="match status" value="1"/>
</dbReference>
<evidence type="ECO:0000256" key="1">
    <source>
        <dbReference type="ARBA" id="ARBA00001231"/>
    </source>
</evidence>
<dbReference type="Gene3D" id="3.20.20.80">
    <property type="entry name" value="Glycosidases"/>
    <property type="match status" value="1"/>
</dbReference>
<evidence type="ECO:0000256" key="2">
    <source>
        <dbReference type="ARBA" id="ARBA00006285"/>
    </source>
</evidence>
<name>A0A226EKR8_FOLCA</name>
<reference evidence="13 14" key="1">
    <citation type="submission" date="2015-12" db="EMBL/GenBank/DDBJ databases">
        <title>The genome of Folsomia candida.</title>
        <authorList>
            <person name="Faddeeva A."/>
            <person name="Derks M.F."/>
            <person name="Anvar Y."/>
            <person name="Smit S."/>
            <person name="Van Straalen N."/>
            <person name="Roelofs D."/>
        </authorList>
    </citation>
    <scope>NUCLEOTIDE SEQUENCE [LARGE SCALE GENOMIC DNA]</scope>
    <source>
        <strain evidence="13 14">VU population</strain>
        <tissue evidence="13">Whole body</tissue>
    </source>
</reference>
<dbReference type="InterPro" id="IPR025705">
    <property type="entry name" value="Beta_hexosaminidase_sua/sub"/>
</dbReference>
<dbReference type="InterPro" id="IPR015883">
    <property type="entry name" value="Glyco_hydro_20_cat"/>
</dbReference>
<dbReference type="GO" id="GO:0005886">
    <property type="term" value="C:plasma membrane"/>
    <property type="evidence" value="ECO:0007669"/>
    <property type="project" value="TreeGrafter"/>
</dbReference>
<dbReference type="PANTHER" id="PTHR22600">
    <property type="entry name" value="BETA-HEXOSAMINIDASE"/>
    <property type="match status" value="1"/>
</dbReference>
<dbReference type="GO" id="GO:0016231">
    <property type="term" value="F:beta-N-acetylglucosaminidase activity"/>
    <property type="evidence" value="ECO:0007669"/>
    <property type="project" value="TreeGrafter"/>
</dbReference>
<dbReference type="AlphaFoldDB" id="A0A226EKR8"/>
<dbReference type="PRINTS" id="PR00738">
    <property type="entry name" value="GLHYDRLASE20"/>
</dbReference>
<keyword evidence="10" id="KW-0472">Membrane</keyword>
<dbReference type="Pfam" id="PF14845">
    <property type="entry name" value="Glycohydro_20b2"/>
    <property type="match status" value="1"/>
</dbReference>
<dbReference type="InterPro" id="IPR029018">
    <property type="entry name" value="Hex-like_dom2"/>
</dbReference>
<evidence type="ECO:0000256" key="7">
    <source>
        <dbReference type="ARBA" id="ARBA00023295"/>
    </source>
</evidence>
<dbReference type="OrthoDB" id="428480at2759"/>
<dbReference type="PANTHER" id="PTHR22600:SF26">
    <property type="entry name" value="BETA-N-ACETYLHEXOSAMINIDASE"/>
    <property type="match status" value="1"/>
</dbReference>
<evidence type="ECO:0000256" key="9">
    <source>
        <dbReference type="SAM" id="MobiDB-lite"/>
    </source>
</evidence>
<evidence type="ECO:0000259" key="12">
    <source>
        <dbReference type="Pfam" id="PF14845"/>
    </source>
</evidence>
<feature type="transmembrane region" description="Helical" evidence="10">
    <location>
        <begin position="36"/>
        <end position="53"/>
    </location>
</feature>
<dbReference type="InterPro" id="IPR017853">
    <property type="entry name" value="GH"/>
</dbReference>
<dbReference type="Proteomes" id="UP000198287">
    <property type="component" value="Unassembled WGS sequence"/>
</dbReference>
<dbReference type="OMA" id="ARHFMSK"/>
<sequence length="733" mass="83359">MLRKEGSTTWSPPTESLLVDGGGVDMQGVPQLRKGLLFLLVAVVFLVALVTHWRPAERPPPFTATYDPKFNEVTGPESNAGDSDVFTSVDRDFTSQQDNSDLTDFKVPQIAQPKPEVTSVEGKTEPISTTPDPDDVYKNVDSIWTYRCDASRGCIRDLLGENEKPVEPEVCWLNCGKYGALWPYPVGMVKLGQCLTKFSANAIHLTQASIPGEENKASLILNEMWEIFRKMLEKLQTISFPQSDLTGLENTVNVNIFISEDSYKINLDTDESFNIHITSSPADCDFEERVQVSVQINATNIFGARHALETLGQLIAFDKYQKSFQIVNEVEIEDRPAFPYRGILIDTARNFLPVPDLKRLIDGMAHNKLNVLHIHFTDSNSFPFYSQRVPKMSLYGAYSEEKIYYPNAMKDLKDYACSRGVKILPELDAPAHAGNGWQWGPSEGLGDLALCINKLPWRQYCGQPNCGQLNPTNPNTFTILEKLYQDFFEVFDNDLFHMGGDEVNANCWESELKWNKNDGNFDFISTWGKFQQEALERLTRANNDKHLKAIVWTSGLTARSNGRKFLNSSSYIIQVWDGNRQLVRDLLQENYQLIMSNIESSYLDQGAGTWLGQEHVYTYRLWQKFYDNRLPSFMMNFSQDVAKKPSQRQMLGAEGTLWSEKVNSQNMDSKTWPRGAAMAENLWSNPDSRSPLVYSRLNHHNRRLIKFGIHSDQLQPESCYLLQGHCDDPHNPI</sequence>
<evidence type="ECO:0000256" key="3">
    <source>
        <dbReference type="ARBA" id="ARBA00012663"/>
    </source>
</evidence>